<comment type="caution">
    <text evidence="1">The sequence shown here is derived from an EMBL/GenBank/DDBJ whole genome shotgun (WGS) entry which is preliminary data.</text>
</comment>
<dbReference type="Proteomes" id="UP000179807">
    <property type="component" value="Unassembled WGS sequence"/>
</dbReference>
<dbReference type="EMBL" id="MLAK01000749">
    <property type="protein sequence ID" value="OHT05677.1"/>
    <property type="molecule type" value="Genomic_DNA"/>
</dbReference>
<name>A0A1J4K8B5_9EUKA</name>
<protein>
    <submittedName>
        <fullName evidence="1">Uncharacterized protein</fullName>
    </submittedName>
</protein>
<keyword evidence="2" id="KW-1185">Reference proteome</keyword>
<gene>
    <name evidence="1" type="ORF">TRFO_05806</name>
</gene>
<proteinExistence type="predicted"/>
<dbReference type="SUPFAM" id="SSF48371">
    <property type="entry name" value="ARM repeat"/>
    <property type="match status" value="1"/>
</dbReference>
<dbReference type="RefSeq" id="XP_068358813.1">
    <property type="nucleotide sequence ID" value="XM_068492718.1"/>
</dbReference>
<dbReference type="AlphaFoldDB" id="A0A1J4K8B5"/>
<reference evidence="1" key="1">
    <citation type="submission" date="2016-10" db="EMBL/GenBank/DDBJ databases">
        <authorList>
            <person name="Benchimol M."/>
            <person name="Almeida L.G."/>
            <person name="Vasconcelos A.T."/>
            <person name="Perreira-Neves A."/>
            <person name="Rosa I.A."/>
            <person name="Tasca T."/>
            <person name="Bogo M.R."/>
            <person name="de Souza W."/>
        </authorList>
    </citation>
    <scope>NUCLEOTIDE SEQUENCE [LARGE SCALE GENOMIC DNA]</scope>
    <source>
        <strain evidence="1">K</strain>
    </source>
</reference>
<evidence type="ECO:0000313" key="2">
    <source>
        <dbReference type="Proteomes" id="UP000179807"/>
    </source>
</evidence>
<evidence type="ECO:0000313" key="1">
    <source>
        <dbReference type="EMBL" id="OHT05677.1"/>
    </source>
</evidence>
<dbReference type="VEuPathDB" id="TrichDB:TRFO_05806"/>
<sequence length="876" mass="100164">MDQVSQVEQQVFAALGTSEQITDEIRVAAQKNLIQMYKNLDILIFFLSNYNNFTFPTSKLFALNLINFWVKEKFTEMSPESISMTQQFLFSTMLASFNELTPDLIEQLIPAQSQLMLKIFPNPWSEFFGFLFQQNDNFVKQFLSIFCKDLCVYIPSTYQQIVEVRSHIRQTGLCDQIFQYALKKITENDIFGYNILSTVVSICPFKHLCDPNFHSVLMNGLANPIDLNCIVYIFNTLENIVKHPMEKEVKTHLIQTLINPANITNIIKSANNVEIYTSAAKLINTVSVYWQAFNCGPDYFIIGLNFIQLDDSTASLVLNSVFSAMMKWPEVNDEAVKALINRIIANFSSPNILDNFSKIANSCERYSNVILATIGRPQNHVLEIITSFVPSFNFVENPGICSAMIFLVNQILKSPYSSILGPVLLDFRNLFAGILQFNPPFSPNQMVCMFYYSSIMSDKPGIIINSMEGNIKFVTDEEASRVCAINMQLAFQDNVSQSLKTKLLSKLPKYSFKKTDQRLLQFDQNIINTYVQSLKPLYTSAISQVIRYADKSLGTMIDQQFFQFAMQALSQNPPIESINSILSYISSAQNNDPAVIAACQEIVQQVKSNTSILENDESLASLIKAFEFAFAKEAVQHCIDIIQYIKGPSSVAAFCVLFFKFYQPYESFIPQVLTHLFNVIKLIIDDFIVKSSLKINDMYSVMAIKEFLLTTSKILKTLYDWNKCDIVVSVLPQFVPLLQFIFDKYYFIPTICFNCIDSLTTLYTVKNLSGAYYEMMGHVYQTFLSSSLNIVFIESVDYASDIWRAIIKKIYAFHNALNSLFKHDSNFIGEKFVQLGAPPEMDKRYISISDLENSMKSEHLRQFFHDLSLYFHEIDI</sequence>
<organism evidence="1 2">
    <name type="scientific">Tritrichomonas foetus</name>
    <dbReference type="NCBI Taxonomy" id="1144522"/>
    <lineage>
        <taxon>Eukaryota</taxon>
        <taxon>Metamonada</taxon>
        <taxon>Parabasalia</taxon>
        <taxon>Tritrichomonadida</taxon>
        <taxon>Tritrichomonadidae</taxon>
        <taxon>Tritrichomonas</taxon>
    </lineage>
</organism>
<dbReference type="InterPro" id="IPR016024">
    <property type="entry name" value="ARM-type_fold"/>
</dbReference>
<dbReference type="GeneID" id="94827422"/>
<accession>A0A1J4K8B5</accession>